<reference evidence="1" key="1">
    <citation type="journal article" date="2023" name="Mol. Ecol. Resour.">
        <title>Chromosome-level genome assembly of a triploid poplar Populus alba 'Berolinensis'.</title>
        <authorList>
            <person name="Chen S."/>
            <person name="Yu Y."/>
            <person name="Wang X."/>
            <person name="Wang S."/>
            <person name="Zhang T."/>
            <person name="Zhou Y."/>
            <person name="He R."/>
            <person name="Meng N."/>
            <person name="Wang Y."/>
            <person name="Liu W."/>
            <person name="Liu Z."/>
            <person name="Liu J."/>
            <person name="Guo Q."/>
            <person name="Huang H."/>
            <person name="Sederoff R.R."/>
            <person name="Wang G."/>
            <person name="Qu G."/>
            <person name="Chen S."/>
        </authorList>
    </citation>
    <scope>NUCLEOTIDE SEQUENCE</scope>
    <source>
        <strain evidence="1">SC-2020</strain>
    </source>
</reference>
<comment type="caution">
    <text evidence="1">The sequence shown here is derived from an EMBL/GenBank/DDBJ whole genome shotgun (WGS) entry which is preliminary data.</text>
</comment>
<evidence type="ECO:0000313" key="2">
    <source>
        <dbReference type="Proteomes" id="UP001164929"/>
    </source>
</evidence>
<gene>
    <name evidence="1" type="ORF">NC653_038609</name>
</gene>
<dbReference type="AlphaFoldDB" id="A0AAD6PTL6"/>
<evidence type="ECO:0000313" key="1">
    <source>
        <dbReference type="EMBL" id="KAJ6960640.1"/>
    </source>
</evidence>
<keyword evidence="2" id="KW-1185">Reference proteome</keyword>
<organism evidence="1 2">
    <name type="scientific">Populus alba x Populus x berolinensis</name>
    <dbReference type="NCBI Taxonomy" id="444605"/>
    <lineage>
        <taxon>Eukaryota</taxon>
        <taxon>Viridiplantae</taxon>
        <taxon>Streptophyta</taxon>
        <taxon>Embryophyta</taxon>
        <taxon>Tracheophyta</taxon>
        <taxon>Spermatophyta</taxon>
        <taxon>Magnoliopsida</taxon>
        <taxon>eudicotyledons</taxon>
        <taxon>Gunneridae</taxon>
        <taxon>Pentapetalae</taxon>
        <taxon>rosids</taxon>
        <taxon>fabids</taxon>
        <taxon>Malpighiales</taxon>
        <taxon>Salicaceae</taxon>
        <taxon>Saliceae</taxon>
        <taxon>Populus</taxon>
    </lineage>
</organism>
<accession>A0AAD6PTL6</accession>
<proteinExistence type="predicted"/>
<sequence length="63" mass="7322">MIILFKDVRCGPFILFRLNSRLHGWYDPEHLAPYLYLTPRNPTWRHPIASSLGSQPDLKASNT</sequence>
<protein>
    <submittedName>
        <fullName evidence="1">Uncharacterized protein</fullName>
    </submittedName>
</protein>
<name>A0AAD6PTL6_9ROSI</name>
<dbReference type="EMBL" id="JAQIZT010000017">
    <property type="protein sequence ID" value="KAJ6960640.1"/>
    <property type="molecule type" value="Genomic_DNA"/>
</dbReference>
<dbReference type="Proteomes" id="UP001164929">
    <property type="component" value="Chromosome 17"/>
</dbReference>